<dbReference type="Proteomes" id="UP000294947">
    <property type="component" value="Unassembled WGS sequence"/>
</dbReference>
<dbReference type="OrthoDB" id="9802793at2"/>
<dbReference type="GO" id="GO:0008448">
    <property type="term" value="F:N-acetylglucosamine-6-phosphate deacetylase activity"/>
    <property type="evidence" value="ECO:0007669"/>
    <property type="project" value="TreeGrafter"/>
</dbReference>
<organism evidence="4 5">
    <name type="scientific">Saccharopolyspora elongata</name>
    <dbReference type="NCBI Taxonomy" id="2530387"/>
    <lineage>
        <taxon>Bacteria</taxon>
        <taxon>Bacillati</taxon>
        <taxon>Actinomycetota</taxon>
        <taxon>Actinomycetes</taxon>
        <taxon>Pseudonocardiales</taxon>
        <taxon>Pseudonocardiaceae</taxon>
        <taxon>Saccharopolyspora</taxon>
    </lineage>
</organism>
<dbReference type="EMBL" id="SMKW01000004">
    <property type="protein sequence ID" value="TDD55248.1"/>
    <property type="molecule type" value="Genomic_DNA"/>
</dbReference>
<feature type="domain" description="Amidohydrolase 3" evidence="3">
    <location>
        <begin position="109"/>
        <end position="159"/>
    </location>
</feature>
<dbReference type="GO" id="GO:0006046">
    <property type="term" value="P:N-acetylglucosamine catabolic process"/>
    <property type="evidence" value="ECO:0007669"/>
    <property type="project" value="TreeGrafter"/>
</dbReference>
<protein>
    <recommendedName>
        <fullName evidence="3">Amidohydrolase 3 domain-containing protein</fullName>
    </recommendedName>
</protein>
<dbReference type="InterPro" id="IPR011059">
    <property type="entry name" value="Metal-dep_hydrolase_composite"/>
</dbReference>
<comment type="caution">
    <text evidence="4">The sequence shown here is derived from an EMBL/GenBank/DDBJ whole genome shotgun (WGS) entry which is preliminary data.</text>
</comment>
<sequence>MPAGWRCATGGSPPSGPVGRRSPSTSTCGIGGWCRVSSTCTCTAAEEPHSRTGPANGCGGLPNSTAPTARPRWWPGWSPLRCKRWSGKSPSSPSLSRTGSSPGCTSKARSSPPRIGIPFLDALAAITSVPARAVGLGGEAGSLAPGRPADLVVLTDDLLVDAVFARGNPVINHTEER</sequence>
<dbReference type="Pfam" id="PF07969">
    <property type="entry name" value="Amidohydro_3"/>
    <property type="match status" value="1"/>
</dbReference>
<evidence type="ECO:0000313" key="4">
    <source>
        <dbReference type="EMBL" id="TDD55248.1"/>
    </source>
</evidence>
<keyword evidence="5" id="KW-1185">Reference proteome</keyword>
<dbReference type="Gene3D" id="2.30.40.10">
    <property type="entry name" value="Urease, subunit C, domain 1"/>
    <property type="match status" value="1"/>
</dbReference>
<dbReference type="InterPro" id="IPR013108">
    <property type="entry name" value="Amidohydro_3"/>
</dbReference>
<feature type="region of interest" description="Disordered" evidence="2">
    <location>
        <begin position="45"/>
        <end position="112"/>
    </location>
</feature>
<dbReference type="Gene3D" id="3.20.20.140">
    <property type="entry name" value="Metal-dependent hydrolases"/>
    <property type="match status" value="1"/>
</dbReference>
<evidence type="ECO:0000256" key="2">
    <source>
        <dbReference type="SAM" id="MobiDB-lite"/>
    </source>
</evidence>
<proteinExistence type="predicted"/>
<feature type="region of interest" description="Disordered" evidence="2">
    <location>
        <begin position="1"/>
        <end position="32"/>
    </location>
</feature>
<dbReference type="AlphaFoldDB" id="A0A4R4ZAA9"/>
<name>A0A4R4ZAA9_9PSEU</name>
<accession>A0A4R4ZAA9</accession>
<evidence type="ECO:0000256" key="1">
    <source>
        <dbReference type="ARBA" id="ARBA00022801"/>
    </source>
</evidence>
<dbReference type="PANTHER" id="PTHR11113:SF14">
    <property type="entry name" value="N-ACETYLGLUCOSAMINE-6-PHOSPHATE DEACETYLASE"/>
    <property type="match status" value="1"/>
</dbReference>
<dbReference type="PANTHER" id="PTHR11113">
    <property type="entry name" value="N-ACETYLGLUCOSAMINE-6-PHOSPHATE DEACETYLASE"/>
    <property type="match status" value="1"/>
</dbReference>
<keyword evidence="1" id="KW-0378">Hydrolase</keyword>
<feature type="compositionally biased region" description="Low complexity" evidence="2">
    <location>
        <begin position="87"/>
        <end position="103"/>
    </location>
</feature>
<dbReference type="SUPFAM" id="SSF51338">
    <property type="entry name" value="Composite domain of metallo-dependent hydrolases"/>
    <property type="match status" value="1"/>
</dbReference>
<evidence type="ECO:0000259" key="3">
    <source>
        <dbReference type="Pfam" id="PF07969"/>
    </source>
</evidence>
<reference evidence="4 5" key="1">
    <citation type="submission" date="2019-03" db="EMBL/GenBank/DDBJ databases">
        <title>Draft genome sequences of novel Actinobacteria.</title>
        <authorList>
            <person name="Sahin N."/>
            <person name="Ay H."/>
            <person name="Saygin H."/>
        </authorList>
    </citation>
    <scope>NUCLEOTIDE SEQUENCE [LARGE SCALE GENOMIC DNA]</scope>
    <source>
        <strain evidence="4 5">7K502</strain>
    </source>
</reference>
<gene>
    <name evidence="4" type="ORF">E1288_04615</name>
</gene>
<evidence type="ECO:0000313" key="5">
    <source>
        <dbReference type="Proteomes" id="UP000294947"/>
    </source>
</evidence>